<feature type="signal peptide" evidence="1">
    <location>
        <begin position="1"/>
        <end position="21"/>
    </location>
</feature>
<dbReference type="Gene3D" id="2.60.40.1120">
    <property type="entry name" value="Carboxypeptidase-like, regulatory domain"/>
    <property type="match status" value="1"/>
</dbReference>
<dbReference type="Pfam" id="PF13715">
    <property type="entry name" value="CarbopepD_reg_2"/>
    <property type="match status" value="1"/>
</dbReference>
<gene>
    <name evidence="2" type="ORF">RE431_09025</name>
</gene>
<dbReference type="EMBL" id="JAVJIU010000003">
    <property type="protein sequence ID" value="MDR5590783.1"/>
    <property type="molecule type" value="Genomic_DNA"/>
</dbReference>
<proteinExistence type="predicted"/>
<feature type="chain" id="PRO_5046706806" evidence="1">
    <location>
        <begin position="22"/>
        <end position="318"/>
    </location>
</feature>
<name>A0ABU1ERI7_9FLAO</name>
<keyword evidence="3" id="KW-1185">Reference proteome</keyword>
<comment type="caution">
    <text evidence="2">The sequence shown here is derived from an EMBL/GenBank/DDBJ whole genome shotgun (WGS) entry which is preliminary data.</text>
</comment>
<dbReference type="RefSeq" id="WP_309561655.1">
    <property type="nucleotide sequence ID" value="NZ_JAVJIU010000003.1"/>
</dbReference>
<dbReference type="Proteomes" id="UP001257234">
    <property type="component" value="Unassembled WGS sequence"/>
</dbReference>
<dbReference type="SUPFAM" id="SSF49464">
    <property type="entry name" value="Carboxypeptidase regulatory domain-like"/>
    <property type="match status" value="1"/>
</dbReference>
<sequence>MKKISVLLFLSILLCSINISAQVITVRGKITNKKTEEPLPYANIIFENYGMGASTNQNGEFGFSIPDSLRNENIVVSYVGFEKEKFSISQVLRDGKIKLTPKDENLDEVRISQILEKKRYVYRPENLYESMGIGNMNAALYPSTIARYYPKPEKFEGDSFFDYIQVYFYNVREQNHLAPKFRLHIYKVQENGMPGEDILDNMVLEKSPFETNMKVELLDKKIRVPEEGFFVGLEHIFIKTNEYKEVKDYYMNDTLVAKDYENKRYAPVYRGVFTDKSDDLKVYYYEPGGWVDISAWDIKGDVSEKSYVAPVFKIRLTN</sequence>
<evidence type="ECO:0000313" key="2">
    <source>
        <dbReference type="EMBL" id="MDR5590783.1"/>
    </source>
</evidence>
<evidence type="ECO:0000256" key="1">
    <source>
        <dbReference type="SAM" id="SignalP"/>
    </source>
</evidence>
<protein>
    <submittedName>
        <fullName evidence="2">Carboxypeptidase-like regulatory domain-containing protein</fullName>
    </submittedName>
</protein>
<reference evidence="3" key="1">
    <citation type="submission" date="2023-07" db="EMBL/GenBank/DDBJ databases">
        <title>Christiangramia sp. SM2212., a novel bacterium of the family Flavobacteriaceae isolated from the sea sediment.</title>
        <authorList>
            <person name="Wang J."/>
            <person name="Zhang X."/>
        </authorList>
    </citation>
    <scope>NUCLEOTIDE SEQUENCE [LARGE SCALE GENOMIC DNA]</scope>
    <source>
        <strain evidence="3">SM2212</strain>
    </source>
</reference>
<keyword evidence="1" id="KW-0732">Signal</keyword>
<evidence type="ECO:0000313" key="3">
    <source>
        <dbReference type="Proteomes" id="UP001257234"/>
    </source>
</evidence>
<organism evidence="2 3">
    <name type="scientific">Christiangramia sediminicola</name>
    <dbReference type="NCBI Taxonomy" id="3073267"/>
    <lineage>
        <taxon>Bacteria</taxon>
        <taxon>Pseudomonadati</taxon>
        <taxon>Bacteroidota</taxon>
        <taxon>Flavobacteriia</taxon>
        <taxon>Flavobacteriales</taxon>
        <taxon>Flavobacteriaceae</taxon>
        <taxon>Christiangramia</taxon>
    </lineage>
</organism>
<dbReference type="InterPro" id="IPR008969">
    <property type="entry name" value="CarboxyPept-like_regulatory"/>
</dbReference>
<accession>A0ABU1ERI7</accession>